<evidence type="ECO:0000313" key="3">
    <source>
        <dbReference type="Proteomes" id="UP000037175"/>
    </source>
</evidence>
<evidence type="ECO:0000256" key="1">
    <source>
        <dbReference type="SAM" id="Phobius"/>
    </source>
</evidence>
<dbReference type="Proteomes" id="UP000037175">
    <property type="component" value="Unassembled WGS sequence"/>
</dbReference>
<evidence type="ECO:0008006" key="4">
    <source>
        <dbReference type="Google" id="ProtNLM"/>
    </source>
</evidence>
<dbReference type="EMBL" id="LGTE01000003">
    <property type="protein sequence ID" value="KNZ70606.1"/>
    <property type="molecule type" value="Genomic_DNA"/>
</dbReference>
<keyword evidence="1" id="KW-0812">Transmembrane</keyword>
<evidence type="ECO:0000313" key="2">
    <source>
        <dbReference type="EMBL" id="KNZ70606.1"/>
    </source>
</evidence>
<gene>
    <name evidence="2" type="ORF">Tfer_0790</name>
</gene>
<accession>A0A0L6W559</accession>
<dbReference type="InterPro" id="IPR030888">
    <property type="entry name" value="Put_ccm"/>
</dbReference>
<comment type="caution">
    <text evidence="2">The sequence shown here is derived from an EMBL/GenBank/DDBJ whole genome shotgun (WGS) entry which is preliminary data.</text>
</comment>
<proteinExistence type="predicted"/>
<keyword evidence="3" id="KW-1185">Reference proteome</keyword>
<keyword evidence="1" id="KW-1133">Transmembrane helix</keyword>
<protein>
    <recommendedName>
        <fullName evidence="4">CcmD family protein</fullName>
    </recommendedName>
</protein>
<organism evidence="2 3">
    <name type="scientific">Thermincola ferriacetica</name>
    <dbReference type="NCBI Taxonomy" id="281456"/>
    <lineage>
        <taxon>Bacteria</taxon>
        <taxon>Bacillati</taxon>
        <taxon>Bacillota</taxon>
        <taxon>Clostridia</taxon>
        <taxon>Eubacteriales</taxon>
        <taxon>Thermincolaceae</taxon>
        <taxon>Thermincola</taxon>
    </lineage>
</organism>
<name>A0A0L6W559_9FIRM</name>
<dbReference type="NCBIfam" id="TIGR04391">
    <property type="entry name" value="CcmD_alt_fam"/>
    <property type="match status" value="1"/>
</dbReference>
<keyword evidence="1" id="KW-0472">Membrane</keyword>
<reference evidence="3" key="1">
    <citation type="submission" date="2015-07" db="EMBL/GenBank/DDBJ databases">
        <title>Complete Genome of Thermincola ferriacetica strain Z-0001T.</title>
        <authorList>
            <person name="Lusk B."/>
            <person name="Badalamenti J.P."/>
            <person name="Parameswaran P."/>
            <person name="Bond D.R."/>
            <person name="Torres C.I."/>
        </authorList>
    </citation>
    <scope>NUCLEOTIDE SEQUENCE [LARGE SCALE GENOMIC DNA]</scope>
    <source>
        <strain evidence="3">Z-0001</strain>
    </source>
</reference>
<dbReference type="AlphaFoldDB" id="A0A0L6W559"/>
<dbReference type="RefSeq" id="WP_013121118.1">
    <property type="nucleotide sequence ID" value="NZ_LGTE01000003.1"/>
</dbReference>
<sequence>MAYLTVAYTIIWLLISVFIFASGRKLTRLEGEVGKLESLAKRQMGRE</sequence>
<feature type="transmembrane region" description="Helical" evidence="1">
    <location>
        <begin position="6"/>
        <end position="23"/>
    </location>
</feature>